<reference evidence="9 10" key="1">
    <citation type="submission" date="2016-05" db="EMBL/GenBank/DDBJ databases">
        <title>Genome sequencing reveals origins of a unique bacterial endosymbiosis in the earliest lineages of terrestrial Fungi.</title>
        <authorList>
            <consortium name="DOE Joint Genome Institute"/>
            <person name="Uehling J."/>
            <person name="Gryganskyi A."/>
            <person name="Hameed K."/>
            <person name="Tschaplinski T."/>
            <person name="Misztal P."/>
            <person name="Wu S."/>
            <person name="Desiro A."/>
            <person name="Vande Pol N."/>
            <person name="Du Z.-Y."/>
            <person name="Zienkiewicz A."/>
            <person name="Zienkiewicz K."/>
            <person name="Morin E."/>
            <person name="Tisserant E."/>
            <person name="Splivallo R."/>
            <person name="Hainaut M."/>
            <person name="Henrissat B."/>
            <person name="Ohm R."/>
            <person name="Kuo A."/>
            <person name="Yan J."/>
            <person name="Lipzen A."/>
            <person name="Nolan M."/>
            <person name="Labutti K."/>
            <person name="Barry K."/>
            <person name="Goldstein A."/>
            <person name="Labbe J."/>
            <person name="Schadt C."/>
            <person name="Tuskan G."/>
            <person name="Grigoriev I."/>
            <person name="Martin F."/>
            <person name="Vilgalys R."/>
            <person name="Bonito G."/>
        </authorList>
    </citation>
    <scope>NUCLEOTIDE SEQUENCE [LARGE SCALE GENOMIC DNA]</scope>
    <source>
        <strain evidence="9 10">AG-77</strain>
    </source>
</reference>
<feature type="transmembrane region" description="Helical" evidence="8">
    <location>
        <begin position="366"/>
        <end position="392"/>
    </location>
</feature>
<feature type="transmembrane region" description="Helical" evidence="8">
    <location>
        <begin position="436"/>
        <end position="455"/>
    </location>
</feature>
<dbReference type="GO" id="GO:0015109">
    <property type="term" value="F:chromate transmembrane transporter activity"/>
    <property type="evidence" value="ECO:0007669"/>
    <property type="project" value="InterPro"/>
</dbReference>
<keyword evidence="6 8" id="KW-0472">Membrane</keyword>
<feature type="transmembrane region" description="Helical" evidence="8">
    <location>
        <begin position="114"/>
        <end position="132"/>
    </location>
</feature>
<proteinExistence type="inferred from homology"/>
<feature type="transmembrane region" description="Helical" evidence="8">
    <location>
        <begin position="334"/>
        <end position="360"/>
    </location>
</feature>
<keyword evidence="4 8" id="KW-0812">Transmembrane</keyword>
<dbReference type="GO" id="GO:0005886">
    <property type="term" value="C:plasma membrane"/>
    <property type="evidence" value="ECO:0007669"/>
    <property type="project" value="UniProtKB-SubCell"/>
</dbReference>
<accession>A0A197KG54</accession>
<dbReference type="PANTHER" id="PTHR33567:SF3">
    <property type="entry name" value="CHROMATE ION TRANSPORTER (EUROFUNG)"/>
    <property type="match status" value="1"/>
</dbReference>
<evidence type="ECO:0000256" key="8">
    <source>
        <dbReference type="SAM" id="Phobius"/>
    </source>
</evidence>
<evidence type="ECO:0000256" key="4">
    <source>
        <dbReference type="ARBA" id="ARBA00022692"/>
    </source>
</evidence>
<comment type="similarity">
    <text evidence="2">Belongs to the chromate ion transporter (CHR) (TC 2.A.51) family.</text>
</comment>
<evidence type="ECO:0008006" key="11">
    <source>
        <dbReference type="Google" id="ProtNLM"/>
    </source>
</evidence>
<evidence type="ECO:0000256" key="6">
    <source>
        <dbReference type="ARBA" id="ARBA00023136"/>
    </source>
</evidence>
<dbReference type="InterPro" id="IPR003370">
    <property type="entry name" value="Chromate_transpt"/>
</dbReference>
<dbReference type="Proteomes" id="UP000078512">
    <property type="component" value="Unassembled WGS sequence"/>
</dbReference>
<name>A0A197KG54_9FUNG</name>
<keyword evidence="3" id="KW-1003">Cell membrane</keyword>
<dbReference type="OrthoDB" id="2160638at2759"/>
<sequence length="475" mass="51334">MLNDEIVVKRGWVLQEQFAELFAISQSLPGPAAALLAYSLTLLRSGFVCAIFGFILWSFPGAVVCTVAGLLIGDIKGDQPIWAIRLEQGLAAAAIGLVALAAHRMSRNLATDNLTRVLAMCAASVSVLYTSAWVLPVVMISGGLINFVFDTLLSPLLNQRDEKKRLRQREAKATSLKDDLENGRAAAQEAELSDDKEKHVEKDDSAEPLSSRPVQSVKEEITNVIIGGYDDHFVISFSHFSCYRHCYTRGDTSRKLFSYSRKLSLTLLAFFISFLVASILVRARLISGTAPGYGDLASTFYFVGSIIFGGGPVIIPLLKTYVVDSGWMTSQQFLIGLSLVQSLPGPNFNFACYLGAVAMINIGNNGLAGAIVSYIAIFCPGLVLKSVIIPFWQLLRERPAVKRVFRGVNACALGLIFSAVWMLFEQVVPLGGSDGYHVVIAGVAFITAGFLKFPAPVTIVLGGAMGAIEYAVSDR</sequence>
<dbReference type="InterPro" id="IPR014047">
    <property type="entry name" value="Chr_Tranpt_l_chain"/>
</dbReference>
<evidence type="ECO:0000313" key="10">
    <source>
        <dbReference type="Proteomes" id="UP000078512"/>
    </source>
</evidence>
<evidence type="ECO:0000256" key="7">
    <source>
        <dbReference type="SAM" id="MobiDB-lite"/>
    </source>
</evidence>
<dbReference type="EMBL" id="KV442011">
    <property type="protein sequence ID" value="OAQ36707.1"/>
    <property type="molecule type" value="Genomic_DNA"/>
</dbReference>
<keyword evidence="5 8" id="KW-1133">Transmembrane helix</keyword>
<feature type="region of interest" description="Disordered" evidence="7">
    <location>
        <begin position="187"/>
        <end position="213"/>
    </location>
</feature>
<evidence type="ECO:0000256" key="5">
    <source>
        <dbReference type="ARBA" id="ARBA00022989"/>
    </source>
</evidence>
<keyword evidence="10" id="KW-1185">Reference proteome</keyword>
<dbReference type="AlphaFoldDB" id="A0A197KG54"/>
<feature type="transmembrane region" description="Helical" evidence="8">
    <location>
        <begin position="47"/>
        <end position="72"/>
    </location>
</feature>
<dbReference type="STRING" id="1314771.A0A197KG54"/>
<comment type="subcellular location">
    <subcellularLocation>
        <location evidence="1">Cell membrane</location>
        <topology evidence="1">Multi-pass membrane protein</topology>
    </subcellularLocation>
</comment>
<evidence type="ECO:0000256" key="1">
    <source>
        <dbReference type="ARBA" id="ARBA00004651"/>
    </source>
</evidence>
<evidence type="ECO:0000256" key="3">
    <source>
        <dbReference type="ARBA" id="ARBA00022475"/>
    </source>
</evidence>
<organism evidence="9 10">
    <name type="scientific">Linnemannia elongata AG-77</name>
    <dbReference type="NCBI Taxonomy" id="1314771"/>
    <lineage>
        <taxon>Eukaryota</taxon>
        <taxon>Fungi</taxon>
        <taxon>Fungi incertae sedis</taxon>
        <taxon>Mucoromycota</taxon>
        <taxon>Mortierellomycotina</taxon>
        <taxon>Mortierellomycetes</taxon>
        <taxon>Mortierellales</taxon>
        <taxon>Mortierellaceae</taxon>
        <taxon>Linnemannia</taxon>
    </lineage>
</organism>
<protein>
    <recommendedName>
        <fullName evidence="11">Chromate transporter</fullName>
    </recommendedName>
</protein>
<dbReference type="PIRSF" id="PIRSF004810">
    <property type="entry name" value="ChrA"/>
    <property type="match status" value="1"/>
</dbReference>
<feature type="transmembrane region" description="Helical" evidence="8">
    <location>
        <begin position="263"/>
        <end position="281"/>
    </location>
</feature>
<feature type="compositionally biased region" description="Basic and acidic residues" evidence="7">
    <location>
        <begin position="193"/>
        <end position="205"/>
    </location>
</feature>
<dbReference type="PANTHER" id="PTHR33567">
    <property type="entry name" value="CHROMATE ION TRANSPORTER (EUROFUNG)"/>
    <property type="match status" value="1"/>
</dbReference>
<evidence type="ECO:0000256" key="2">
    <source>
        <dbReference type="ARBA" id="ARBA00005262"/>
    </source>
</evidence>
<dbReference type="Pfam" id="PF02417">
    <property type="entry name" value="Chromate_transp"/>
    <property type="match status" value="2"/>
</dbReference>
<feature type="transmembrane region" description="Helical" evidence="8">
    <location>
        <begin position="138"/>
        <end position="157"/>
    </location>
</feature>
<feature type="transmembrane region" description="Helical" evidence="8">
    <location>
        <begin position="301"/>
        <end position="322"/>
    </location>
</feature>
<gene>
    <name evidence="9" type="ORF">K457DRAFT_150869</name>
</gene>
<feature type="transmembrane region" description="Helical" evidence="8">
    <location>
        <begin position="84"/>
        <end position="102"/>
    </location>
</feature>
<evidence type="ECO:0000313" key="9">
    <source>
        <dbReference type="EMBL" id="OAQ36707.1"/>
    </source>
</evidence>
<feature type="transmembrane region" description="Helical" evidence="8">
    <location>
        <begin position="404"/>
        <end position="424"/>
    </location>
</feature>